<proteinExistence type="predicted"/>
<keyword evidence="3" id="KW-1185">Reference proteome</keyword>
<dbReference type="OrthoDB" id="4053693at2759"/>
<sequence length="133" mass="14728">MGLFTGQRIPFQASKRNVFSNLTINSLFGLGIYLLYKDHQLKEAKKIDPPRLPDPGTMPISSGSKVTQAISNLSYRELSFIVVGFGFTMQLANMAHISFGRQSSLYKLGVASVILYLPLTSYLYSSRIQTNGS</sequence>
<feature type="transmembrane region" description="Helical" evidence="1">
    <location>
        <begin position="105"/>
        <end position="124"/>
    </location>
</feature>
<evidence type="ECO:0000313" key="3">
    <source>
        <dbReference type="Proteomes" id="UP000190274"/>
    </source>
</evidence>
<gene>
    <name evidence="2" type="ORF">LADA_0E04588G</name>
</gene>
<dbReference type="AlphaFoldDB" id="A0A1G4JCC7"/>
<evidence type="ECO:0000313" key="2">
    <source>
        <dbReference type="EMBL" id="SCU87535.1"/>
    </source>
</evidence>
<evidence type="ECO:0000256" key="1">
    <source>
        <dbReference type="SAM" id="Phobius"/>
    </source>
</evidence>
<keyword evidence="1" id="KW-1133">Transmembrane helix</keyword>
<feature type="transmembrane region" description="Helical" evidence="1">
    <location>
        <begin position="18"/>
        <end position="36"/>
    </location>
</feature>
<dbReference type="EMBL" id="LT598455">
    <property type="protein sequence ID" value="SCU87535.1"/>
    <property type="molecule type" value="Genomic_DNA"/>
</dbReference>
<protein>
    <submittedName>
        <fullName evidence="2">LADA_0E04588g1_1</fullName>
    </submittedName>
</protein>
<keyword evidence="1" id="KW-0812">Transmembrane</keyword>
<keyword evidence="1" id="KW-0472">Membrane</keyword>
<name>A0A1G4JCC7_9SACH</name>
<organism evidence="2 3">
    <name type="scientific">Lachancea dasiensis</name>
    <dbReference type="NCBI Taxonomy" id="1072105"/>
    <lineage>
        <taxon>Eukaryota</taxon>
        <taxon>Fungi</taxon>
        <taxon>Dikarya</taxon>
        <taxon>Ascomycota</taxon>
        <taxon>Saccharomycotina</taxon>
        <taxon>Saccharomycetes</taxon>
        <taxon>Saccharomycetales</taxon>
        <taxon>Saccharomycetaceae</taxon>
        <taxon>Lachancea</taxon>
    </lineage>
</organism>
<dbReference type="Proteomes" id="UP000190274">
    <property type="component" value="Chromosome E"/>
</dbReference>
<reference evidence="3" key="1">
    <citation type="submission" date="2016-03" db="EMBL/GenBank/DDBJ databases">
        <authorList>
            <person name="Devillers H."/>
        </authorList>
    </citation>
    <scope>NUCLEOTIDE SEQUENCE [LARGE SCALE GENOMIC DNA]</scope>
</reference>
<accession>A0A1G4JCC7</accession>
<feature type="transmembrane region" description="Helical" evidence="1">
    <location>
        <begin position="78"/>
        <end position="99"/>
    </location>
</feature>